<evidence type="ECO:0000259" key="1">
    <source>
        <dbReference type="PROSITE" id="PS51112"/>
    </source>
</evidence>
<dbReference type="NCBIfam" id="TIGR00296">
    <property type="entry name" value="TIGR00296 family protein"/>
    <property type="match status" value="1"/>
</dbReference>
<protein>
    <recommendedName>
        <fullName evidence="1">AMMECR1 domain-containing protein</fullName>
    </recommendedName>
</protein>
<dbReference type="AlphaFoldDB" id="A0AAV5R0F0"/>
<keyword evidence="3" id="KW-1185">Reference proteome</keyword>
<accession>A0AAV5R0F0</accession>
<dbReference type="PANTHER" id="PTHR13016">
    <property type="entry name" value="AMMECR1 HOMOLOG"/>
    <property type="match status" value="1"/>
</dbReference>
<comment type="caution">
    <text evidence="2">The sequence shown here is derived from an EMBL/GenBank/DDBJ whole genome shotgun (WGS) entry which is preliminary data.</text>
</comment>
<name>A0AAV5R0F0_PICKL</name>
<evidence type="ECO:0000313" key="3">
    <source>
        <dbReference type="Proteomes" id="UP001378960"/>
    </source>
</evidence>
<gene>
    <name evidence="2" type="ORF">DAPK24_010770</name>
</gene>
<dbReference type="InterPro" id="IPR002733">
    <property type="entry name" value="AMMECR1_domain"/>
</dbReference>
<reference evidence="2 3" key="1">
    <citation type="journal article" date="2023" name="Elife">
        <title>Identification of key yeast species and microbe-microbe interactions impacting larval growth of Drosophila in the wild.</title>
        <authorList>
            <person name="Mure A."/>
            <person name="Sugiura Y."/>
            <person name="Maeda R."/>
            <person name="Honda K."/>
            <person name="Sakurai N."/>
            <person name="Takahashi Y."/>
            <person name="Watada M."/>
            <person name="Katoh T."/>
            <person name="Gotoh A."/>
            <person name="Gotoh Y."/>
            <person name="Taniguchi I."/>
            <person name="Nakamura K."/>
            <person name="Hayashi T."/>
            <person name="Katayama T."/>
            <person name="Uemura T."/>
            <person name="Hattori Y."/>
        </authorList>
    </citation>
    <scope>NUCLEOTIDE SEQUENCE [LARGE SCALE GENOMIC DNA]</scope>
    <source>
        <strain evidence="2 3">PK-24</strain>
    </source>
</reference>
<dbReference type="Pfam" id="PF01871">
    <property type="entry name" value="AMMECR1"/>
    <property type="match status" value="1"/>
</dbReference>
<dbReference type="PANTHER" id="PTHR13016:SF0">
    <property type="entry name" value="AMME SYNDROME CANDIDATE GENE 1 PROTEIN"/>
    <property type="match status" value="1"/>
</dbReference>
<sequence length="216" mass="24333">MSVTPDAVYFYANLAIHSLLNSIDPSYSKVSLPESEIATACDYVITPFEAPLFVTWNIINKETKSKKLRGCIGNFSKLPLPKSVKEYALISAFEDERFKPITLDEILKIENSPNLDLQCAVTILHSFEDITNNPLNWNIGEHGLHVIFKYGNRRCSATFLPEVAKEQGWSKKETLDALVDKSGAYGDWDTIKPIKVERYLGEKAQSTLSEFKIVVL</sequence>
<dbReference type="Gene3D" id="3.30.700.20">
    <property type="entry name" value="Hypothetical protein ph0010, domain 1"/>
    <property type="match status" value="1"/>
</dbReference>
<dbReference type="Proteomes" id="UP001378960">
    <property type="component" value="Unassembled WGS sequence"/>
</dbReference>
<feature type="domain" description="AMMECR1" evidence="1">
    <location>
        <begin position="3"/>
        <end position="215"/>
    </location>
</feature>
<dbReference type="InterPro" id="IPR023473">
    <property type="entry name" value="AMMECR1"/>
</dbReference>
<proteinExistence type="predicted"/>
<dbReference type="InterPro" id="IPR027485">
    <property type="entry name" value="AMMECR1_N"/>
</dbReference>
<evidence type="ECO:0000313" key="2">
    <source>
        <dbReference type="EMBL" id="GMM44502.1"/>
    </source>
</evidence>
<dbReference type="SUPFAM" id="SSF143447">
    <property type="entry name" value="AMMECR1-like"/>
    <property type="match status" value="1"/>
</dbReference>
<organism evidence="2 3">
    <name type="scientific">Pichia kluyveri</name>
    <name type="common">Yeast</name>
    <dbReference type="NCBI Taxonomy" id="36015"/>
    <lineage>
        <taxon>Eukaryota</taxon>
        <taxon>Fungi</taxon>
        <taxon>Dikarya</taxon>
        <taxon>Ascomycota</taxon>
        <taxon>Saccharomycotina</taxon>
        <taxon>Pichiomycetes</taxon>
        <taxon>Pichiales</taxon>
        <taxon>Pichiaceae</taxon>
        <taxon>Pichia</taxon>
    </lineage>
</organism>
<dbReference type="InterPro" id="IPR036071">
    <property type="entry name" value="AMMECR1_dom_sf"/>
</dbReference>
<dbReference type="EMBL" id="BTGB01000001">
    <property type="protein sequence ID" value="GMM44502.1"/>
    <property type="molecule type" value="Genomic_DNA"/>
</dbReference>
<dbReference type="PROSITE" id="PS51112">
    <property type="entry name" value="AMMECR1"/>
    <property type="match status" value="1"/>
</dbReference>